<evidence type="ECO:0000256" key="1">
    <source>
        <dbReference type="ARBA" id="ARBA00022729"/>
    </source>
</evidence>
<dbReference type="Pfam" id="PF18883">
    <property type="entry name" value="AC_1"/>
    <property type="match status" value="1"/>
</dbReference>
<dbReference type="PANTHER" id="PTHR35037:SF3">
    <property type="entry name" value="C-TERMINAL REGION OF AIDA-LIKE PROTEIN"/>
    <property type="match status" value="1"/>
</dbReference>
<keyword evidence="4" id="KW-1185">Reference proteome</keyword>
<proteinExistence type="predicted"/>
<dbReference type="GO" id="GO:0019867">
    <property type="term" value="C:outer membrane"/>
    <property type="evidence" value="ECO:0007669"/>
    <property type="project" value="InterPro"/>
</dbReference>
<dbReference type="CDD" id="cd01344">
    <property type="entry name" value="PL2_Passenger_AT"/>
    <property type="match status" value="1"/>
</dbReference>
<organism evidence="3 4">
    <name type="scientific">Phyllobacterium trifolii</name>
    <dbReference type="NCBI Taxonomy" id="300193"/>
    <lineage>
        <taxon>Bacteria</taxon>
        <taxon>Pseudomonadati</taxon>
        <taxon>Pseudomonadota</taxon>
        <taxon>Alphaproteobacteria</taxon>
        <taxon>Hyphomicrobiales</taxon>
        <taxon>Phyllobacteriaceae</taxon>
        <taxon>Phyllobacterium</taxon>
    </lineage>
</organism>
<reference evidence="3 4" key="1">
    <citation type="submission" date="2020-08" db="EMBL/GenBank/DDBJ databases">
        <title>Genomic Encyclopedia of Type Strains, Phase III (KMG-III): the genomes of soil and plant-associated and newly described type strains.</title>
        <authorList>
            <person name="Whitman W."/>
        </authorList>
    </citation>
    <scope>NUCLEOTIDE SEQUENCE [LARGE SCALE GENOMIC DNA]</scope>
    <source>
        <strain evidence="3 4">CECT 7015</strain>
    </source>
</reference>
<dbReference type="InterPro" id="IPR012332">
    <property type="entry name" value="Autotransporter_pectin_lyase_C"/>
</dbReference>
<dbReference type="InterPro" id="IPR005546">
    <property type="entry name" value="Autotransporte_beta"/>
</dbReference>
<dbReference type="InterPro" id="IPR043990">
    <property type="entry name" value="AC_1"/>
</dbReference>
<dbReference type="InterPro" id="IPR013425">
    <property type="entry name" value="Autotrns_rpt"/>
</dbReference>
<evidence type="ECO:0000259" key="2">
    <source>
        <dbReference type="PROSITE" id="PS51208"/>
    </source>
</evidence>
<dbReference type="Pfam" id="PF12951">
    <property type="entry name" value="PATR"/>
    <property type="match status" value="17"/>
</dbReference>
<sequence length="2763" mass="270393">MLQSTGGLQYTGGTASTDRGFTLGTGNGRIDVSNAATALTMSGVATGAGGLVKQGDGTLVLSGTNLYQGGTTVSAGTLRAGSVQAFGNQTALMDVATGATLDLAGFANTVGALNGGGNVILGSATLTAGGINGTFTGTISGSGGFTRSGGGTQVMLGCNNNYTGATSLVGAALSVNCLANGGLASGIGASGSASANLVLNNSVLTYTGDSTSIDRGFTTAATGAINVANAATVLEFRGAVVGAGIVRKDGAGTLVLSGVNSYTGGTSVTGGILRAGRINAFWTGPVTLANAAGVTLDLADFSNSVGSLNGGGPLGGNITLRTATLTLNGASGAAGYAGAISGSGGLIKNGGYTQALTGCNSSYTGRTTINGGVLGVSCLANGGSNSAIGASSASASNLVLNGGTLLYTGAAGSTNRLFTLGGSAANRLEASGTGAIAFTGTGPIGFSTPNTSQTLTLGGTNTGNNSLAAQMTNNGTGVTSLSKDGPGTWILNNANSTYTGATTINGGVLGVDKLSNGGIASSIGGSSAAASNLVIGNGSTLRYSGAGDTTNRLFTLSAGTTFVESSGTGAVVFTDTGPVTLAGTNQARTIALGGTNTGNNTLAGSIGNAGAGVTTLAKNDTGTWVLTGNNTFTGNTVINNGNLMIGNGGTSGNAGAGNVIVNSPTSTLSFNRSDSFNFTGTLSGPGSIAQVGTGTTVLTAAGNAIGATSISAGTLQVNGGLTTSTIAMNGAGTLTVNGTVQGPTAATSTITGDAGASTINVNAGGTLRANGDLGGGNDVVNVGGTLNTGAATLNLGAGNDTLLLNDTAVFGGTGVNAGTGGETGTGDRLQVVTAAGRTLDGANVTSFESLDKQGAGALILAGNHSYSTGTTIQAGTLQVGNGATVGALTTPSVANNATLAFNLDSAYTFAGAISGSGVVNKLGTGVTTLTGTNSYTGATNVNAGTLLVNGNQSAATGPTSVGIGATLGGIGIIGGSVTVADGGAINPGGVGNAAGSLTINGSLALNNNSTLNYNFGQANVTGGAFNDLINVGGNLTLDGTLNITQTPGGTLGPGLYRVMNYGGALTNNGLNVASPDYFVQTSIANQVNLVNSAGLTLSYWDGEAGPHSNSIVNGGSGTWRAAGDQNWTDDTGVFAAPFANASFAIFAGAAGAVTVDDTNGLVQAAGMQFATGGYLVQGDDITLVGPQSTVRVGDGSGAGAAYVATIDANLTGNTQLVKSDLGTLVLGGTNTYTGGTFIDDGTLQVSSDSNLGDTTGALIFGGATLRNTAAFTSGRGVTLNAGGGNFETFADLTLNGAVGGTGVLTKSGTGTLVLNGANTYAGGTIVNAGTVEVSANANLGNASGPLTFNGGTLHSTATFTAARNVTLNAGGGTFDTDNGTALTLANTVSGAGGLTKDGGGVLTLTNTNSYAGGTMIESGMLKLGNGGASGSITGDVVNDGTLAFDRNDSYTFAGLISGTGTLEQIGSGVTILAANNSYSGATDVREGTLIIDGDQSAATGTTTVEAGGVLGGTGTVGGNVAVFDNGALNPGELGSTPGTLTINGDLALGALATLNYNFGQAGVAGGAYNDLTVVHGDLLLDGQLNVAETAGGNFGPGIYRVISYDGTLTNLGLAESSPNYVVQTSVDGQVNLVDISAMTLNFWDGDAGPKDNFLVDGGNGVWRAASDDNWSDETGDINAAFSNGSFPIFAGAAGTVEVDNTSGQVQASGMQFATGGYLIQGDNITLIGPQSTIRVGDGTLPGAGYIATVGSVLEGSSQLVKSDLGTLVLTGANSYTGGTRVNAGTLQVASDGNLGDAAGGFNLDGGTLHNTAAFASGRGVTLQAGGGTFETDADLTLSGLVSGTGGFTKTGSAALILSGNNAYTGPTRVSAGGLYVDGDQSGATGPVSVEISAALGGNGVMGGDVAVADGAMLSPGSADGTPGTLAISGNLALSSGSIINYSFGEANVPGGTLNDLTTVGGNLVLDGTLNVSVSTGGTFGPGVYRVFSYNGALTNNGLSVGSIPSTNYFVQTAIANQVNLVNAEGLTLNYWDGAAGPKFDGAVKGGDGVWQNASGNDNWADATGIINAPFSDGSFAIFAGAAGMVTVDNGPGQVTSSGMQFAADGYVIQGGSIALDGGGTSTIRVGDGTNAGADITATIASQLRGNTQLVKTDLGTLALTGTNSYSGGTAINGGTLQVSTDANLGDAAGALSFNGGTLHTTASFTSRRNIDLLGQGSFLTDDATTLTLDGTLSGSGSFVKSGTGKMVLASEGSGFAGVTSIDGGTLAVNGSLCGDVNVRSGGRLQGTGTVCDTNNFDGGTVAPGNSIGTLTVAGDYTGSGGTLEIETVLGGDASPADRLVITGNTAGTTRVKVINLDGGGAQTQNGIEIVDVGGASNGSFSLAGDYVFDGEQAVVGGAYAYRLYKNGISTPNDGDWYLRSTYLSPDNPAPQPLYAPGVPLYEAYAGVLQSFNELGTLQQRVGNRTWGEGATPQGADLPGQGPVDGKAIWARIQAAHSQLDPKVSTTATDYDVSTWKLQAGVDGLLHEDGAGMLIGGLTVHYGTVSSDVSSLFGSGSIDATGYGFGGTLTWYRSNGLYIDAQAEATWYDSDIRSASLGTTLANGNDGFGYALSIEAGQKIALDSNWSLTPQAQLAYSAVDFDGFTDPYSAVVSLGNSDSLLGRLGLSADYESQWADAAGQVSRSHVYGIANLYYDFLDGSDVNVSGVSLVSQNQALWGGLGLGGSISWADSRYTLYGEAIARGSFEDLSDNNSISAKVGFSVNW</sequence>
<dbReference type="SMART" id="SM00869">
    <property type="entry name" value="Autotransporter"/>
    <property type="match status" value="1"/>
</dbReference>
<dbReference type="NCBIfam" id="TIGR01414">
    <property type="entry name" value="autotrans_barl"/>
    <property type="match status" value="1"/>
</dbReference>
<dbReference type="NCBIfam" id="TIGR02601">
    <property type="entry name" value="autotrns_rpt"/>
    <property type="match status" value="15"/>
</dbReference>
<dbReference type="SUPFAM" id="SSF103515">
    <property type="entry name" value="Autotransporter"/>
    <property type="match status" value="1"/>
</dbReference>
<accession>A0A839UBP6</accession>
<dbReference type="InterPro" id="IPR011050">
    <property type="entry name" value="Pectin_lyase_fold/virulence"/>
</dbReference>
<protein>
    <submittedName>
        <fullName evidence="3">Fibronectin-binding autotransporter adhesin</fullName>
    </submittedName>
</protein>
<comment type="caution">
    <text evidence="3">The sequence shown here is derived from an EMBL/GenBank/DDBJ whole genome shotgun (WGS) entry which is preliminary data.</text>
</comment>
<gene>
    <name evidence="3" type="ORF">FHS21_004845</name>
</gene>
<name>A0A839UBP6_9HYPH</name>
<dbReference type="SUPFAM" id="SSF51126">
    <property type="entry name" value="Pectin lyase-like"/>
    <property type="match status" value="9"/>
</dbReference>
<dbReference type="Gene3D" id="2.40.128.130">
    <property type="entry name" value="Autotransporter beta-domain"/>
    <property type="match status" value="1"/>
</dbReference>
<dbReference type="Proteomes" id="UP000554520">
    <property type="component" value="Unassembled WGS sequence"/>
</dbReference>
<evidence type="ECO:0000313" key="4">
    <source>
        <dbReference type="Proteomes" id="UP000554520"/>
    </source>
</evidence>
<dbReference type="InterPro" id="IPR051551">
    <property type="entry name" value="Autotransporter_adhesion"/>
</dbReference>
<dbReference type="Gene3D" id="2.160.20.20">
    <property type="match status" value="3"/>
</dbReference>
<dbReference type="PROSITE" id="PS51208">
    <property type="entry name" value="AUTOTRANSPORTER"/>
    <property type="match status" value="1"/>
</dbReference>
<keyword evidence="1" id="KW-0732">Signal</keyword>
<dbReference type="PANTHER" id="PTHR35037">
    <property type="entry name" value="C-TERMINAL REGION OF AIDA-LIKE PROTEIN"/>
    <property type="match status" value="1"/>
</dbReference>
<evidence type="ECO:0000313" key="3">
    <source>
        <dbReference type="EMBL" id="MBB3148398.1"/>
    </source>
</evidence>
<dbReference type="InterPro" id="IPR036709">
    <property type="entry name" value="Autotransporte_beta_dom_sf"/>
</dbReference>
<dbReference type="InterPro" id="IPR006315">
    <property type="entry name" value="OM_autotransptr_brl_dom"/>
</dbReference>
<feature type="domain" description="Autotransporter" evidence="2">
    <location>
        <begin position="2481"/>
        <end position="2763"/>
    </location>
</feature>
<dbReference type="EMBL" id="JACHXN010000019">
    <property type="protein sequence ID" value="MBB3148398.1"/>
    <property type="molecule type" value="Genomic_DNA"/>
</dbReference>